<protein>
    <submittedName>
        <fullName evidence="7">Response regulator transcription factor</fullName>
    </submittedName>
</protein>
<dbReference type="SUPFAM" id="SSF52172">
    <property type="entry name" value="CheY-like"/>
    <property type="match status" value="1"/>
</dbReference>
<dbReference type="SMART" id="SM00448">
    <property type="entry name" value="REC"/>
    <property type="match status" value="1"/>
</dbReference>
<evidence type="ECO:0000256" key="3">
    <source>
        <dbReference type="PROSITE-ProRule" id="PRU00169"/>
    </source>
</evidence>
<dbReference type="InterPro" id="IPR016032">
    <property type="entry name" value="Sig_transdc_resp-reg_C-effctor"/>
</dbReference>
<dbReference type="Gene3D" id="3.40.50.2300">
    <property type="match status" value="1"/>
</dbReference>
<keyword evidence="8" id="KW-1185">Reference proteome</keyword>
<dbReference type="InterPro" id="IPR058245">
    <property type="entry name" value="NreC/VraR/RcsB-like_REC"/>
</dbReference>
<accession>A0A6H9YTJ2</accession>
<dbReference type="SUPFAM" id="SSF46894">
    <property type="entry name" value="C-terminal effector domain of the bipartite response regulators"/>
    <property type="match status" value="1"/>
</dbReference>
<comment type="caution">
    <text evidence="7">The sequence shown here is derived from an EMBL/GenBank/DDBJ whole genome shotgun (WGS) entry which is preliminary data.</text>
</comment>
<evidence type="ECO:0000313" key="8">
    <source>
        <dbReference type="Proteomes" id="UP000468735"/>
    </source>
</evidence>
<gene>
    <name evidence="7" type="ORF">F8566_31770</name>
</gene>
<dbReference type="Proteomes" id="UP000468735">
    <property type="component" value="Unassembled WGS sequence"/>
</dbReference>
<sequence length="249" mass="26964">MWNCSYRFREANMVQLEEGKTTILIVDDHALLRDGLREILGYQEDLVVVGEAGDSEGAVALAAEKRPHVVLLDIEIPGDDAITTVGRIRKRSPHTAVLILSMYEGPQLLQSLLDVGVRGYLLKSVTRQDLVSAIRSVRLDKRRVIVSVSRESIAMGQAGSTMTLSEREREVLELTAQALSNRQIAAQLSLTEATVKRHLRNIFVKLGAVSRIDAVNKAVAASLIETGEGKRQGAEAAAPLGQGASASSD</sequence>
<dbReference type="InterPro" id="IPR001789">
    <property type="entry name" value="Sig_transdc_resp-reg_receiver"/>
</dbReference>
<dbReference type="PRINTS" id="PR00038">
    <property type="entry name" value="HTHLUXR"/>
</dbReference>
<dbReference type="PROSITE" id="PS50110">
    <property type="entry name" value="RESPONSE_REGULATORY"/>
    <property type="match status" value="1"/>
</dbReference>
<feature type="region of interest" description="Disordered" evidence="4">
    <location>
        <begin position="228"/>
        <end position="249"/>
    </location>
</feature>
<feature type="domain" description="HTH luxR-type" evidence="5">
    <location>
        <begin position="157"/>
        <end position="222"/>
    </location>
</feature>
<dbReference type="InterPro" id="IPR000792">
    <property type="entry name" value="Tscrpt_reg_LuxR_C"/>
</dbReference>
<evidence type="ECO:0000259" key="5">
    <source>
        <dbReference type="PROSITE" id="PS50043"/>
    </source>
</evidence>
<feature type="domain" description="Response regulatory" evidence="6">
    <location>
        <begin position="22"/>
        <end position="138"/>
    </location>
</feature>
<reference evidence="7 8" key="1">
    <citation type="submission" date="2019-09" db="EMBL/GenBank/DDBJ databases">
        <title>Actinomadura physcomitrii sp. nov., a novel actinomycete isolated from moss [Physcomitrium sphaericum (Ludw) Fuernr].</title>
        <authorList>
            <person name="Zhuang X."/>
            <person name="Liu C."/>
        </authorList>
    </citation>
    <scope>NUCLEOTIDE SEQUENCE [LARGE SCALE GENOMIC DNA]</scope>
    <source>
        <strain evidence="7 8">HMC1</strain>
    </source>
</reference>
<dbReference type="GO" id="GO:0003677">
    <property type="term" value="F:DNA binding"/>
    <property type="evidence" value="ECO:0007669"/>
    <property type="project" value="UniProtKB-KW"/>
</dbReference>
<evidence type="ECO:0000313" key="7">
    <source>
        <dbReference type="EMBL" id="KAB2344502.1"/>
    </source>
</evidence>
<dbReference type="PANTHER" id="PTHR43214">
    <property type="entry name" value="TWO-COMPONENT RESPONSE REGULATOR"/>
    <property type="match status" value="1"/>
</dbReference>
<dbReference type="PROSITE" id="PS50043">
    <property type="entry name" value="HTH_LUXR_2"/>
    <property type="match status" value="1"/>
</dbReference>
<evidence type="ECO:0000256" key="1">
    <source>
        <dbReference type="ARBA" id="ARBA00022553"/>
    </source>
</evidence>
<keyword evidence="1 3" id="KW-0597">Phosphoprotein</keyword>
<dbReference type="InterPro" id="IPR039420">
    <property type="entry name" value="WalR-like"/>
</dbReference>
<feature type="modified residue" description="4-aspartylphosphate" evidence="3">
    <location>
        <position position="73"/>
    </location>
</feature>
<dbReference type="Pfam" id="PF00072">
    <property type="entry name" value="Response_reg"/>
    <property type="match status" value="1"/>
</dbReference>
<dbReference type="GO" id="GO:0006355">
    <property type="term" value="P:regulation of DNA-templated transcription"/>
    <property type="evidence" value="ECO:0007669"/>
    <property type="project" value="InterPro"/>
</dbReference>
<dbReference type="OrthoDB" id="9808843at2"/>
<organism evidence="7 8">
    <name type="scientific">Actinomadura rudentiformis</name>
    <dbReference type="NCBI Taxonomy" id="359158"/>
    <lineage>
        <taxon>Bacteria</taxon>
        <taxon>Bacillati</taxon>
        <taxon>Actinomycetota</taxon>
        <taxon>Actinomycetes</taxon>
        <taxon>Streptosporangiales</taxon>
        <taxon>Thermomonosporaceae</taxon>
        <taxon>Actinomadura</taxon>
    </lineage>
</organism>
<dbReference type="CDD" id="cd17535">
    <property type="entry name" value="REC_NarL-like"/>
    <property type="match status" value="1"/>
</dbReference>
<dbReference type="SMART" id="SM00421">
    <property type="entry name" value="HTH_LUXR"/>
    <property type="match status" value="1"/>
</dbReference>
<dbReference type="AlphaFoldDB" id="A0A6H9YTJ2"/>
<name>A0A6H9YTJ2_9ACTN</name>
<evidence type="ECO:0000256" key="4">
    <source>
        <dbReference type="SAM" id="MobiDB-lite"/>
    </source>
</evidence>
<proteinExistence type="predicted"/>
<dbReference type="Pfam" id="PF00196">
    <property type="entry name" value="GerE"/>
    <property type="match status" value="1"/>
</dbReference>
<evidence type="ECO:0000256" key="2">
    <source>
        <dbReference type="ARBA" id="ARBA00023125"/>
    </source>
</evidence>
<dbReference type="EMBL" id="WBMT01000016">
    <property type="protein sequence ID" value="KAB2344502.1"/>
    <property type="molecule type" value="Genomic_DNA"/>
</dbReference>
<dbReference type="GO" id="GO:0000160">
    <property type="term" value="P:phosphorelay signal transduction system"/>
    <property type="evidence" value="ECO:0007669"/>
    <property type="project" value="InterPro"/>
</dbReference>
<dbReference type="InterPro" id="IPR011006">
    <property type="entry name" value="CheY-like_superfamily"/>
</dbReference>
<evidence type="ECO:0000259" key="6">
    <source>
        <dbReference type="PROSITE" id="PS50110"/>
    </source>
</evidence>
<keyword evidence="2" id="KW-0238">DNA-binding</keyword>
<dbReference type="CDD" id="cd06170">
    <property type="entry name" value="LuxR_C_like"/>
    <property type="match status" value="1"/>
</dbReference>